<evidence type="ECO:0000313" key="2">
    <source>
        <dbReference type="Proteomes" id="UP000620064"/>
    </source>
</evidence>
<dbReference type="Proteomes" id="UP000620064">
    <property type="component" value="Unassembled WGS sequence"/>
</dbReference>
<gene>
    <name evidence="1" type="ORF">GCM10010992_24640</name>
</gene>
<proteinExistence type="predicted"/>
<accession>A0ABQ2NSG7</accession>
<organism evidence="1 2">
    <name type="scientific">Cloacibacterium rupense</name>
    <dbReference type="NCBI Taxonomy" id="517423"/>
    <lineage>
        <taxon>Bacteria</taxon>
        <taxon>Pseudomonadati</taxon>
        <taxon>Bacteroidota</taxon>
        <taxon>Flavobacteriia</taxon>
        <taxon>Flavobacteriales</taxon>
        <taxon>Weeksellaceae</taxon>
    </lineage>
</organism>
<reference evidence="2" key="1">
    <citation type="journal article" date="2019" name="Int. J. Syst. Evol. Microbiol.">
        <title>The Global Catalogue of Microorganisms (GCM) 10K type strain sequencing project: providing services to taxonomists for standard genome sequencing and annotation.</title>
        <authorList>
            <consortium name="The Broad Institute Genomics Platform"/>
            <consortium name="The Broad Institute Genome Sequencing Center for Infectious Disease"/>
            <person name="Wu L."/>
            <person name="Ma J."/>
        </authorList>
    </citation>
    <scope>NUCLEOTIDE SEQUENCE [LARGE SCALE GENOMIC DNA]</scope>
    <source>
        <strain evidence="2">CGMCC 1.7656</strain>
    </source>
</reference>
<comment type="caution">
    <text evidence="1">The sequence shown here is derived from an EMBL/GenBank/DDBJ whole genome shotgun (WGS) entry which is preliminary data.</text>
</comment>
<evidence type="ECO:0000313" key="1">
    <source>
        <dbReference type="EMBL" id="GGP06033.1"/>
    </source>
</evidence>
<protein>
    <submittedName>
        <fullName evidence="1">Uncharacterized protein</fullName>
    </submittedName>
</protein>
<sequence length="71" mass="8446">MPFGLEVLLLFLKNNLDLQITILDLQFDIAPFWELFSKTLLHLERDFATSWLIKKQSFKELQKQKKPPSKI</sequence>
<name>A0ABQ2NSG7_9FLAO</name>
<dbReference type="EMBL" id="BMLV01000006">
    <property type="protein sequence ID" value="GGP06033.1"/>
    <property type="molecule type" value="Genomic_DNA"/>
</dbReference>
<keyword evidence="2" id="KW-1185">Reference proteome</keyword>